<comment type="cofactor">
    <cofactor evidence="1">
        <name>FMN</name>
        <dbReference type="ChEBI" id="CHEBI:58210"/>
    </cofactor>
</comment>
<evidence type="ECO:0000256" key="2">
    <source>
        <dbReference type="ARBA" id="ARBA00022630"/>
    </source>
</evidence>
<name>G3AKR7_SPAPN</name>
<evidence type="ECO:0000256" key="3">
    <source>
        <dbReference type="ARBA" id="ARBA00022643"/>
    </source>
</evidence>
<dbReference type="SUPFAM" id="SSF50475">
    <property type="entry name" value="FMN-binding split barrel"/>
    <property type="match status" value="1"/>
</dbReference>
<dbReference type="Pfam" id="PF01613">
    <property type="entry name" value="Flavin_Reduct"/>
    <property type="match status" value="1"/>
</dbReference>
<reference evidence="7 8" key="1">
    <citation type="journal article" date="2011" name="Proc. Natl. Acad. Sci. U.S.A.">
        <title>Comparative genomics of xylose-fermenting fungi for enhanced biofuel production.</title>
        <authorList>
            <person name="Wohlbach D.J."/>
            <person name="Kuo A."/>
            <person name="Sato T.K."/>
            <person name="Potts K.M."/>
            <person name="Salamov A.A."/>
            <person name="LaButti K.M."/>
            <person name="Sun H."/>
            <person name="Clum A."/>
            <person name="Pangilinan J.L."/>
            <person name="Lindquist E.A."/>
            <person name="Lucas S."/>
            <person name="Lapidus A."/>
            <person name="Jin M."/>
            <person name="Gunawan C."/>
            <person name="Balan V."/>
            <person name="Dale B.E."/>
            <person name="Jeffries T.W."/>
            <person name="Zinkel R."/>
            <person name="Barry K.W."/>
            <person name="Grigoriev I.V."/>
            <person name="Gasch A.P."/>
        </authorList>
    </citation>
    <scope>NUCLEOTIDE SEQUENCE [LARGE SCALE GENOMIC DNA]</scope>
    <source>
        <strain evidence="8">NRRL Y-27907 / 11-Y1</strain>
    </source>
</reference>
<evidence type="ECO:0000256" key="4">
    <source>
        <dbReference type="ARBA" id="ARBA00038054"/>
    </source>
</evidence>
<dbReference type="GO" id="GO:0010181">
    <property type="term" value="F:FMN binding"/>
    <property type="evidence" value="ECO:0007669"/>
    <property type="project" value="InterPro"/>
</dbReference>
<comment type="similarity">
    <text evidence="4">Belongs to the flavoredoxin family.</text>
</comment>
<protein>
    <recommendedName>
        <fullName evidence="6">Flavin reductase like domain-containing protein</fullName>
    </recommendedName>
</protein>
<sequence>MTNAPVATTTTPAEPKRFGLEDQVKRNPHPDFNKVENSRPGFETETAWKYTQIPNKDWKVGSGANDDSWKAHKKLEIDPYGEGRLPVDNYKTLISAVVPRPIGFVSTISKDGVRNLAPFSYFTIVNHDPPIFTLGFSGGRGNPKDTCQNILDTEELTINIISEWFVEAANFCSINAPIDVDEWKLSGLTPLPSSKVKPAHVAESAFSIEAKLIHSHEWKSKADENRATGVLCIVEGINFHVREDVINKDLNNLDISKLKPVSRLGGITYGRTIQGYEKLRPDFSKEEEKEEVKQLLQ</sequence>
<evidence type="ECO:0000256" key="1">
    <source>
        <dbReference type="ARBA" id="ARBA00001917"/>
    </source>
</evidence>
<dbReference type="OMA" id="GNLIICE"/>
<dbReference type="SMART" id="SM00903">
    <property type="entry name" value="Flavin_Reduct"/>
    <property type="match status" value="1"/>
</dbReference>
<evidence type="ECO:0000259" key="6">
    <source>
        <dbReference type="SMART" id="SM00903"/>
    </source>
</evidence>
<dbReference type="Gene3D" id="2.30.110.10">
    <property type="entry name" value="Electron Transport, Fmn-binding Protein, Chain A"/>
    <property type="match status" value="1"/>
</dbReference>
<feature type="compositionally biased region" description="Basic and acidic residues" evidence="5">
    <location>
        <begin position="14"/>
        <end position="37"/>
    </location>
</feature>
<dbReference type="PANTHER" id="PTHR33798">
    <property type="entry name" value="FLAVOPROTEIN OXYGENASE"/>
    <property type="match status" value="1"/>
</dbReference>
<dbReference type="OrthoDB" id="10250990at2759"/>
<evidence type="ECO:0000256" key="5">
    <source>
        <dbReference type="SAM" id="MobiDB-lite"/>
    </source>
</evidence>
<feature type="domain" description="Flavin reductase like" evidence="6">
    <location>
        <begin position="95"/>
        <end position="249"/>
    </location>
</feature>
<gene>
    <name evidence="7" type="ORF">SPAPADRAFT_60303</name>
</gene>
<feature type="region of interest" description="Disordered" evidence="5">
    <location>
        <begin position="1"/>
        <end position="40"/>
    </location>
</feature>
<dbReference type="Proteomes" id="UP000000709">
    <property type="component" value="Unassembled WGS sequence"/>
</dbReference>
<dbReference type="KEGG" id="spaa:SPAPADRAFT_60303"/>
<dbReference type="GeneID" id="18873330"/>
<evidence type="ECO:0000313" key="8">
    <source>
        <dbReference type="Proteomes" id="UP000000709"/>
    </source>
</evidence>
<accession>G3AKR7</accession>
<keyword evidence="3" id="KW-0288">FMN</keyword>
<dbReference type="InParanoid" id="G3AKR7"/>
<dbReference type="HOGENOM" id="CLU_059021_3_0_1"/>
<organism evidence="8">
    <name type="scientific">Spathaspora passalidarum (strain NRRL Y-27907 / 11-Y1)</name>
    <dbReference type="NCBI Taxonomy" id="619300"/>
    <lineage>
        <taxon>Eukaryota</taxon>
        <taxon>Fungi</taxon>
        <taxon>Dikarya</taxon>
        <taxon>Ascomycota</taxon>
        <taxon>Saccharomycotina</taxon>
        <taxon>Pichiomycetes</taxon>
        <taxon>Debaryomycetaceae</taxon>
        <taxon>Spathaspora</taxon>
    </lineage>
</organism>
<dbReference type="EMBL" id="GL996501">
    <property type="protein sequence ID" value="EGW32971.1"/>
    <property type="molecule type" value="Genomic_DNA"/>
</dbReference>
<dbReference type="PANTHER" id="PTHR33798:SF5">
    <property type="entry name" value="FLAVIN REDUCTASE LIKE DOMAIN-CONTAINING PROTEIN"/>
    <property type="match status" value="1"/>
</dbReference>
<feature type="compositionally biased region" description="Low complexity" evidence="5">
    <location>
        <begin position="1"/>
        <end position="13"/>
    </location>
</feature>
<keyword evidence="2" id="KW-0285">Flavoprotein</keyword>
<dbReference type="eggNOG" id="ENOG502QT1K">
    <property type="taxonomic scope" value="Eukaryota"/>
</dbReference>
<dbReference type="InterPro" id="IPR012349">
    <property type="entry name" value="Split_barrel_FMN-bd"/>
</dbReference>
<evidence type="ECO:0000313" key="7">
    <source>
        <dbReference type="EMBL" id="EGW32971.1"/>
    </source>
</evidence>
<dbReference type="InterPro" id="IPR002563">
    <property type="entry name" value="Flavin_Rdtase-like_dom"/>
</dbReference>
<dbReference type="AlphaFoldDB" id="G3AKR7"/>
<proteinExistence type="inferred from homology"/>
<keyword evidence="8" id="KW-1185">Reference proteome</keyword>
<dbReference type="RefSeq" id="XP_007374486.1">
    <property type="nucleotide sequence ID" value="XM_007374424.1"/>
</dbReference>